<dbReference type="InterPro" id="IPR004014">
    <property type="entry name" value="ATPase_P-typ_cation-transptr_N"/>
</dbReference>
<gene>
    <name evidence="14" type="ORF">KQI42_12860</name>
</gene>
<feature type="transmembrane region" description="Helical" evidence="12">
    <location>
        <begin position="709"/>
        <end position="729"/>
    </location>
</feature>
<keyword evidence="7" id="KW-0106">Calcium</keyword>
<evidence type="ECO:0000313" key="15">
    <source>
        <dbReference type="Proteomes" id="UP000749471"/>
    </source>
</evidence>
<feature type="transmembrane region" description="Helical" evidence="12">
    <location>
        <begin position="860"/>
        <end position="879"/>
    </location>
</feature>
<keyword evidence="3" id="KW-0813">Transport</keyword>
<dbReference type="Pfam" id="PF00122">
    <property type="entry name" value="E1-E2_ATPase"/>
    <property type="match status" value="1"/>
</dbReference>
<keyword evidence="5 12" id="KW-0812">Transmembrane</keyword>
<keyword evidence="4" id="KW-0109">Calcium transport</keyword>
<dbReference type="Pfam" id="PF13246">
    <property type="entry name" value="Cation_ATPase"/>
    <property type="match status" value="1"/>
</dbReference>
<feature type="transmembrane region" description="Helical" evidence="12">
    <location>
        <begin position="782"/>
        <end position="803"/>
    </location>
</feature>
<evidence type="ECO:0000313" key="14">
    <source>
        <dbReference type="EMBL" id="MBU5438910.1"/>
    </source>
</evidence>
<dbReference type="InterPro" id="IPR018303">
    <property type="entry name" value="ATPase_P-typ_P_site"/>
</dbReference>
<reference evidence="14 15" key="1">
    <citation type="submission" date="2021-06" db="EMBL/GenBank/DDBJ databases">
        <authorList>
            <person name="Sun Q."/>
            <person name="Li D."/>
        </authorList>
    </citation>
    <scope>NUCLEOTIDE SEQUENCE [LARGE SCALE GENOMIC DNA]</scope>
    <source>
        <strain evidence="14 15">MSJ-40</strain>
    </source>
</reference>
<name>A0ABS6E904_9FIRM</name>
<dbReference type="EMBL" id="JAHLPM010000010">
    <property type="protein sequence ID" value="MBU5438910.1"/>
    <property type="molecule type" value="Genomic_DNA"/>
</dbReference>
<feature type="domain" description="Cation-transporting P-type ATPase N-terminal" evidence="13">
    <location>
        <begin position="4"/>
        <end position="71"/>
    </location>
</feature>
<keyword evidence="10" id="KW-0406">Ion transport</keyword>
<keyword evidence="15" id="KW-1185">Reference proteome</keyword>
<dbReference type="InterPro" id="IPR006068">
    <property type="entry name" value="ATPase_P-typ_cation-transptr_C"/>
</dbReference>
<dbReference type="EC" id="7.2.2.10" evidence="2"/>
<dbReference type="InterPro" id="IPR001757">
    <property type="entry name" value="P_typ_ATPase"/>
</dbReference>
<dbReference type="InterPro" id="IPR044492">
    <property type="entry name" value="P_typ_ATPase_HD_dom"/>
</dbReference>
<comment type="caution">
    <text evidence="14">The sequence shown here is derived from an EMBL/GenBank/DDBJ whole genome shotgun (WGS) entry which is preliminary data.</text>
</comment>
<feature type="transmembrane region" description="Helical" evidence="12">
    <location>
        <begin position="828"/>
        <end position="848"/>
    </location>
</feature>
<dbReference type="RefSeq" id="WP_216520377.1">
    <property type="nucleotide sequence ID" value="NZ_JAHLPM010000010.1"/>
</dbReference>
<evidence type="ECO:0000259" key="13">
    <source>
        <dbReference type="SMART" id="SM00831"/>
    </source>
</evidence>
<evidence type="ECO:0000256" key="11">
    <source>
        <dbReference type="ARBA" id="ARBA00023136"/>
    </source>
</evidence>
<protein>
    <recommendedName>
        <fullName evidence="2">P-type Ca(2+) transporter</fullName>
        <ecNumber evidence="2">7.2.2.10</ecNumber>
    </recommendedName>
</protein>
<dbReference type="NCBIfam" id="TIGR01517">
    <property type="entry name" value="ATPase-IIB_Ca"/>
    <property type="match status" value="1"/>
</dbReference>
<evidence type="ECO:0000256" key="5">
    <source>
        <dbReference type="ARBA" id="ARBA00022692"/>
    </source>
</evidence>
<comment type="subcellular location">
    <subcellularLocation>
        <location evidence="1">Endomembrane system</location>
        <topology evidence="1">Multi-pass membrane protein</topology>
    </subcellularLocation>
</comment>
<evidence type="ECO:0000256" key="3">
    <source>
        <dbReference type="ARBA" id="ARBA00022448"/>
    </source>
</evidence>
<evidence type="ECO:0000256" key="10">
    <source>
        <dbReference type="ARBA" id="ARBA00023065"/>
    </source>
</evidence>
<dbReference type="PROSITE" id="PS00154">
    <property type="entry name" value="ATPASE_E1_E2"/>
    <property type="match status" value="1"/>
</dbReference>
<feature type="transmembrane region" description="Helical" evidence="12">
    <location>
        <begin position="885"/>
        <end position="906"/>
    </location>
</feature>
<accession>A0ABS6E904</accession>
<dbReference type="SFLD" id="SFLDS00003">
    <property type="entry name" value="Haloacid_Dehalogenase"/>
    <property type="match status" value="1"/>
</dbReference>
<evidence type="ECO:0000256" key="12">
    <source>
        <dbReference type="SAM" id="Phobius"/>
    </source>
</evidence>
<keyword evidence="8" id="KW-0460">Magnesium</keyword>
<evidence type="ECO:0000256" key="7">
    <source>
        <dbReference type="ARBA" id="ARBA00022837"/>
    </source>
</evidence>
<dbReference type="SFLD" id="SFLDF00027">
    <property type="entry name" value="p-type_atpase"/>
    <property type="match status" value="1"/>
</dbReference>
<evidence type="ECO:0000256" key="2">
    <source>
        <dbReference type="ARBA" id="ARBA00012790"/>
    </source>
</evidence>
<dbReference type="NCBIfam" id="TIGR01494">
    <property type="entry name" value="ATPase_P-type"/>
    <property type="match status" value="2"/>
</dbReference>
<dbReference type="Proteomes" id="UP000749471">
    <property type="component" value="Unassembled WGS sequence"/>
</dbReference>
<dbReference type="SFLD" id="SFLDG00002">
    <property type="entry name" value="C1.7:_P-type_atpase_like"/>
    <property type="match status" value="1"/>
</dbReference>
<organism evidence="14 15">
    <name type="scientific">Tissierella simiarum</name>
    <dbReference type="NCBI Taxonomy" id="2841534"/>
    <lineage>
        <taxon>Bacteria</taxon>
        <taxon>Bacillati</taxon>
        <taxon>Bacillota</taxon>
        <taxon>Tissierellia</taxon>
        <taxon>Tissierellales</taxon>
        <taxon>Tissierellaceae</taxon>
        <taxon>Tissierella</taxon>
    </lineage>
</organism>
<sequence length="930" mass="102781">MYFNEHKLEVIKELMTDENQGLSQKEVKIRQEKYGPNEFSKGKTGSPWEGLFDPMMIILLVSATISLLIGEYGDAIGIILAIILGTTIGLVTEDRSKKAAEALSKMAENISVKCIRDGEITLVPKNDLVPGDIVLLETGDMVPADGRLLESIELKVREDILTGESDDVDKCADKIVPIKTIDSNGNIIIQEPIPAKQINMVFGGTFIAYGRGKIVVTSIGDSTQMGKISQSLYDSDNNQTPLQIKLAHLGQNIAKISSSVAGLLLIFMIIKMILQKSLHIDTSGIIPFLNSIEPIKSAFVVCVALMVAAVPEGLPTMVNMTLGITMQKMAKINALVTKKEACETIGSVSVICSDKTGTLTENKMTVETVFMNGEFMKKYDSNESYFIDNCIINSTADIAYENDQWHYMGSATECALLVYLKDKEYYKYRQSKNIMHQIPFTSKTKRMDTVIKDGEDYILLSKGAPEIILNSCGYEYINGQVMKLTYERKEFIIEQIKNLQIHAMRVLGFAYKKINAISKEAAITVDDSIKTTATNNSDLEKNLVFTGFVGIKDPLRPDVKSSIDTAKKAGVTTKMLTGDNINTAVAIGNELGLLDNNSRAVESSYIDTLSFKALKEEINTISIVARSTPETKMRIVQALQDNGEVVAVTGDGINDAPALAKADVGIAMGIAGTEVAKKAASIILTDDSFSTIVKGIQWGRGIYENFQRFVQFQITVNVVAFFIAILSQITGHEMPFTTIQLLWVNIIMDGPPALSLGLEPVRENVLKRKPIKKDDSIITKTMFKSIIFNATFITLLLVVQMFFNPLGVALPTANRGPRFIPNEMETSLFALFAFSSLFNAFNCREFGLKSIIPNFTKNSIALKVILATGCAQIILMELYNNFFNTVHLSFILWIKIIFMASSVIWVNEIIKFIGRFIVSEKSMKEKNPTY</sequence>
<dbReference type="Pfam" id="PF00690">
    <property type="entry name" value="Cation_ATPase_N"/>
    <property type="match status" value="1"/>
</dbReference>
<keyword evidence="6" id="KW-0479">Metal-binding</keyword>
<feature type="transmembrane region" description="Helical" evidence="12">
    <location>
        <begin position="75"/>
        <end position="92"/>
    </location>
</feature>
<evidence type="ECO:0000256" key="8">
    <source>
        <dbReference type="ARBA" id="ARBA00022842"/>
    </source>
</evidence>
<feature type="transmembrane region" description="Helical" evidence="12">
    <location>
        <begin position="51"/>
        <end position="69"/>
    </location>
</feature>
<evidence type="ECO:0000256" key="9">
    <source>
        <dbReference type="ARBA" id="ARBA00022989"/>
    </source>
</evidence>
<dbReference type="Pfam" id="PF00689">
    <property type="entry name" value="Cation_ATPase_C"/>
    <property type="match status" value="1"/>
</dbReference>
<dbReference type="PANTHER" id="PTHR24093">
    <property type="entry name" value="CATION TRANSPORTING ATPASE"/>
    <property type="match status" value="1"/>
</dbReference>
<dbReference type="PANTHER" id="PTHR24093:SF369">
    <property type="entry name" value="CALCIUM-TRANSPORTING ATPASE"/>
    <property type="match status" value="1"/>
</dbReference>
<evidence type="ECO:0000256" key="1">
    <source>
        <dbReference type="ARBA" id="ARBA00004127"/>
    </source>
</evidence>
<dbReference type="InterPro" id="IPR006408">
    <property type="entry name" value="P-type_ATPase_IIB"/>
</dbReference>
<proteinExistence type="predicted"/>
<keyword evidence="9 12" id="KW-1133">Transmembrane helix</keyword>
<keyword evidence="11 12" id="KW-0472">Membrane</keyword>
<dbReference type="SMART" id="SM00831">
    <property type="entry name" value="Cation_ATPase_N"/>
    <property type="match status" value="1"/>
</dbReference>
<evidence type="ECO:0000256" key="4">
    <source>
        <dbReference type="ARBA" id="ARBA00022568"/>
    </source>
</evidence>
<evidence type="ECO:0000256" key="6">
    <source>
        <dbReference type="ARBA" id="ARBA00022723"/>
    </source>
</evidence>
<dbReference type="InterPro" id="IPR059000">
    <property type="entry name" value="ATPase_P-type_domA"/>
</dbReference>